<evidence type="ECO:0000259" key="1">
    <source>
        <dbReference type="Pfam" id="PF12680"/>
    </source>
</evidence>
<sequence>MHDDDRRRRNAETMRTWFRLQQEMNLDAWLELWAEDASQSIPYAPAGLPRAITGKRTLTELYRSLFTNFKEINIRDLVIDPLHDPDRVLVRWHTHAPLTNGETYENDLIGVFEFDADGRIRHLTEYLDPTRVNIGG</sequence>
<dbReference type="AlphaFoldDB" id="A0AAE3ZZ99"/>
<comment type="caution">
    <text evidence="2">The sequence shown here is derived from an EMBL/GenBank/DDBJ whole genome shotgun (WGS) entry which is preliminary data.</text>
</comment>
<dbReference type="InterPro" id="IPR032710">
    <property type="entry name" value="NTF2-like_dom_sf"/>
</dbReference>
<dbReference type="GO" id="GO:0016853">
    <property type="term" value="F:isomerase activity"/>
    <property type="evidence" value="ECO:0007669"/>
    <property type="project" value="UniProtKB-KW"/>
</dbReference>
<protein>
    <submittedName>
        <fullName evidence="2">Ketosteroid isomerase-like protein</fullName>
    </submittedName>
</protein>
<organism evidence="2 3">
    <name type="scientific">Catenuloplanes niger</name>
    <dbReference type="NCBI Taxonomy" id="587534"/>
    <lineage>
        <taxon>Bacteria</taxon>
        <taxon>Bacillati</taxon>
        <taxon>Actinomycetota</taxon>
        <taxon>Actinomycetes</taxon>
        <taxon>Micromonosporales</taxon>
        <taxon>Micromonosporaceae</taxon>
        <taxon>Catenuloplanes</taxon>
    </lineage>
</organism>
<evidence type="ECO:0000313" key="3">
    <source>
        <dbReference type="Proteomes" id="UP001183629"/>
    </source>
</evidence>
<dbReference type="RefSeq" id="WP_310425011.1">
    <property type="nucleotide sequence ID" value="NZ_JAVDYC010000001.1"/>
</dbReference>
<reference evidence="2 3" key="1">
    <citation type="submission" date="2023-07" db="EMBL/GenBank/DDBJ databases">
        <title>Sequencing the genomes of 1000 actinobacteria strains.</title>
        <authorList>
            <person name="Klenk H.-P."/>
        </authorList>
    </citation>
    <scope>NUCLEOTIDE SEQUENCE [LARGE SCALE GENOMIC DNA]</scope>
    <source>
        <strain evidence="2 3">DSM 44711</strain>
    </source>
</reference>
<dbReference type="EMBL" id="JAVDYC010000001">
    <property type="protein sequence ID" value="MDR7327576.1"/>
    <property type="molecule type" value="Genomic_DNA"/>
</dbReference>
<keyword evidence="2" id="KW-0413">Isomerase</keyword>
<dbReference type="Proteomes" id="UP001183629">
    <property type="component" value="Unassembled WGS sequence"/>
</dbReference>
<dbReference type="Gene3D" id="3.10.450.50">
    <property type="match status" value="1"/>
</dbReference>
<accession>A0AAE3ZZ99</accession>
<dbReference type="SUPFAM" id="SSF54427">
    <property type="entry name" value="NTF2-like"/>
    <property type="match status" value="1"/>
</dbReference>
<evidence type="ECO:0000313" key="2">
    <source>
        <dbReference type="EMBL" id="MDR7327576.1"/>
    </source>
</evidence>
<dbReference type="InterPro" id="IPR037401">
    <property type="entry name" value="SnoaL-like"/>
</dbReference>
<gene>
    <name evidence="2" type="ORF">J2S44_007826</name>
</gene>
<dbReference type="Pfam" id="PF12680">
    <property type="entry name" value="SnoaL_2"/>
    <property type="match status" value="1"/>
</dbReference>
<name>A0AAE3ZZ99_9ACTN</name>
<keyword evidence="3" id="KW-1185">Reference proteome</keyword>
<proteinExistence type="predicted"/>
<feature type="domain" description="SnoaL-like" evidence="1">
    <location>
        <begin position="15"/>
        <end position="122"/>
    </location>
</feature>